<feature type="compositionally biased region" description="Acidic residues" evidence="1">
    <location>
        <begin position="534"/>
        <end position="545"/>
    </location>
</feature>
<keyword evidence="2" id="KW-0812">Transmembrane</keyword>
<dbReference type="PROSITE" id="PS51257">
    <property type="entry name" value="PROKAR_LIPOPROTEIN"/>
    <property type="match status" value="1"/>
</dbReference>
<evidence type="ECO:0000313" key="4">
    <source>
        <dbReference type="EMBL" id="BEH91322.1"/>
    </source>
</evidence>
<dbReference type="SUPFAM" id="SSF55166">
    <property type="entry name" value="Hedgehog/DD-peptidase"/>
    <property type="match status" value="1"/>
</dbReference>
<feature type="compositionally biased region" description="Acidic residues" evidence="1">
    <location>
        <begin position="479"/>
        <end position="488"/>
    </location>
</feature>
<feature type="compositionally biased region" description="Basic and acidic residues" evidence="1">
    <location>
        <begin position="489"/>
        <end position="506"/>
    </location>
</feature>
<feature type="transmembrane region" description="Helical" evidence="2">
    <location>
        <begin position="6"/>
        <end position="24"/>
    </location>
</feature>
<sequence>MQKVLVPVGVATLLGCGVFFYSYMMSDEMVLRRLGYDHSLIQELKENHPQLVQDLIDDHRSSKDLEKYLEVSGFNYDCYDSYVELSKHYKDLETNEVVYLATFLDHVFFPTLLQQGYEEDVIKGWFSDPQFKTYVESVDVLTLNRLLNYAQETKKDMMTLLGYVAYEKENATLKPTEVVAMVDEYQDVVLPGLKEKGYAAEEVEKLFQKFGLVNLKALMETEIKPEQALELMKSSSFDPSRFSIYDEILSLEKNYSVTYALQYAKYPNVKSNFYQDIVQTPNVDSLLVLVNQNYQLAANYTPTDFVPVEVPLTEHSLVNTNYLRRDAADATELLFAKAKEAGYDLVLRNGYISYEVQKNLYDQDVYEMGLEYADSFNSRAGHSEHQTGLAIDITTPTINNELSLEFANTDEGKWVLEHAHEYGFILRYPENRESEVGYFYEPYHLRYVGVEVATEIHDKDWTLEDYILNYGILDQSNSNEEDENNDDAAVDRKDKQDDKQDQDKENVPNQQESENSPADKADDQQDSSAKPKEDESELGDNEDVSGESSREGDDSVDERNHPKEETPSEETPDKSQAIQEDDDLNSQEKYEL</sequence>
<dbReference type="InterPro" id="IPR009045">
    <property type="entry name" value="Zn_M74/Hedgehog-like"/>
</dbReference>
<dbReference type="EMBL" id="AP028127">
    <property type="protein sequence ID" value="BEH91322.1"/>
    <property type="molecule type" value="Genomic_DNA"/>
</dbReference>
<gene>
    <name evidence="4" type="ORF">T23_14240</name>
</gene>
<feature type="compositionally biased region" description="Basic and acidic residues" evidence="1">
    <location>
        <begin position="517"/>
        <end position="533"/>
    </location>
</feature>
<dbReference type="RefSeq" id="WP_262953504.1">
    <property type="nucleotide sequence ID" value="NZ_AP028127.1"/>
</dbReference>
<feature type="compositionally biased region" description="Polar residues" evidence="1">
    <location>
        <begin position="507"/>
        <end position="516"/>
    </location>
</feature>
<dbReference type="PANTHER" id="PTHR34385">
    <property type="entry name" value="D-ALANYL-D-ALANINE CARBOXYPEPTIDASE"/>
    <property type="match status" value="1"/>
</dbReference>
<evidence type="ECO:0000256" key="1">
    <source>
        <dbReference type="SAM" id="MobiDB-lite"/>
    </source>
</evidence>
<dbReference type="InterPro" id="IPR052179">
    <property type="entry name" value="DD-CPase-like"/>
</dbReference>
<keyword evidence="2" id="KW-0472">Membrane</keyword>
<feature type="region of interest" description="Disordered" evidence="1">
    <location>
        <begin position="476"/>
        <end position="592"/>
    </location>
</feature>
<dbReference type="Proteomes" id="UP001432099">
    <property type="component" value="Chromosome"/>
</dbReference>
<dbReference type="CDD" id="cd14852">
    <property type="entry name" value="LD-carboxypeptidase"/>
    <property type="match status" value="1"/>
</dbReference>
<evidence type="ECO:0000259" key="3">
    <source>
        <dbReference type="Pfam" id="PF02557"/>
    </source>
</evidence>
<feature type="compositionally biased region" description="Basic and acidic residues" evidence="1">
    <location>
        <begin position="548"/>
        <end position="566"/>
    </location>
</feature>
<organism evidence="4 5">
    <name type="scientific">Turicibacter faecis</name>
    <dbReference type="NCBI Taxonomy" id="2963365"/>
    <lineage>
        <taxon>Bacteria</taxon>
        <taxon>Bacillati</taxon>
        <taxon>Bacillota</taxon>
        <taxon>Erysipelotrichia</taxon>
        <taxon>Erysipelotrichales</taxon>
        <taxon>Turicibacteraceae</taxon>
        <taxon>Turicibacter</taxon>
    </lineage>
</organism>
<evidence type="ECO:0000256" key="2">
    <source>
        <dbReference type="SAM" id="Phobius"/>
    </source>
</evidence>
<keyword evidence="2" id="KW-1133">Transmembrane helix</keyword>
<dbReference type="Pfam" id="PF02557">
    <property type="entry name" value="VanY"/>
    <property type="match status" value="1"/>
</dbReference>
<evidence type="ECO:0000313" key="5">
    <source>
        <dbReference type="Proteomes" id="UP001432099"/>
    </source>
</evidence>
<dbReference type="Gene3D" id="3.30.1380.10">
    <property type="match status" value="1"/>
</dbReference>
<proteinExistence type="predicted"/>
<dbReference type="PANTHER" id="PTHR34385:SF1">
    <property type="entry name" value="PEPTIDOGLYCAN L-ALANYL-D-GLUTAMATE ENDOPEPTIDASE CWLK"/>
    <property type="match status" value="1"/>
</dbReference>
<reference evidence="4" key="1">
    <citation type="journal article" date="2024" name="Int. J. Syst. Evol. Microbiol.">
        <title>Turicibacter faecis sp. nov., isolated from faeces of heart failure mouse model.</title>
        <authorList>
            <person name="Imamura Y."/>
            <person name="Motooka D."/>
            <person name="Nakajima Y."/>
            <person name="Ito S."/>
            <person name="Kitakaze M."/>
            <person name="Iida T."/>
            <person name="Nakamura S."/>
        </authorList>
    </citation>
    <scope>NUCLEOTIDE SEQUENCE</scope>
    <source>
        <strain evidence="4">TC023</strain>
    </source>
</reference>
<accession>A0ABM8IJP7</accession>
<dbReference type="InterPro" id="IPR003709">
    <property type="entry name" value="VanY-like_core_dom"/>
</dbReference>
<name>A0ABM8IJP7_9FIRM</name>
<protein>
    <recommendedName>
        <fullName evidence="3">D-alanyl-D-alanine carboxypeptidase-like core domain-containing protein</fullName>
    </recommendedName>
</protein>
<feature type="domain" description="D-alanyl-D-alanine carboxypeptidase-like core" evidence="3">
    <location>
        <begin position="321"/>
        <end position="449"/>
    </location>
</feature>
<dbReference type="InterPro" id="IPR058193">
    <property type="entry name" value="VanY/YodJ_core_dom"/>
</dbReference>
<keyword evidence="5" id="KW-1185">Reference proteome</keyword>